<dbReference type="FunFam" id="3.20.20.140:FF:000005">
    <property type="entry name" value="TatD family hydrolase"/>
    <property type="match status" value="1"/>
</dbReference>
<dbReference type="EMBL" id="RJUK01000002">
    <property type="protein sequence ID" value="ROQ18480.1"/>
    <property type="molecule type" value="Genomic_DNA"/>
</dbReference>
<dbReference type="Pfam" id="PF01026">
    <property type="entry name" value="TatD_DNase"/>
    <property type="match status" value="1"/>
</dbReference>
<accession>A0A3N1NVG7</accession>
<reference evidence="5 6" key="1">
    <citation type="submission" date="2018-11" db="EMBL/GenBank/DDBJ databases">
        <title>Genomic Encyclopedia of Type Strains, Phase IV (KMG-IV): sequencing the most valuable type-strain genomes for metagenomic binning, comparative biology and taxonomic classification.</title>
        <authorList>
            <person name="Goeker M."/>
        </authorList>
    </citation>
    <scope>NUCLEOTIDE SEQUENCE [LARGE SCALE GENOMIC DNA]</scope>
    <source>
        <strain evidence="5 6">DSM 16974</strain>
    </source>
</reference>
<feature type="binding site" evidence="4">
    <location>
        <position position="11"/>
    </location>
    <ligand>
        <name>a divalent metal cation</name>
        <dbReference type="ChEBI" id="CHEBI:60240"/>
        <label>1</label>
    </ligand>
</feature>
<dbReference type="AlphaFoldDB" id="A0A3N1NVG7"/>
<keyword evidence="6" id="KW-1185">Reference proteome</keyword>
<dbReference type="GO" id="GO:0016788">
    <property type="term" value="F:hydrolase activity, acting on ester bonds"/>
    <property type="evidence" value="ECO:0007669"/>
    <property type="project" value="InterPro"/>
</dbReference>
<keyword evidence="3" id="KW-0378">Hydrolase</keyword>
<sequence>MTAPLIDSHCHLDFEAFDRDREALWSRCRSGGVHQLIIPGTDPEQWGRARALCDAPHSNWYFAAGMHPWWQERAVEGWEAVCRDFLAHPRCVAVGECGLDKLIDTPMGEQESLLDIHLELARGSDKPLILHCVKAHNELIRRLKRHRFPRGGVVHAFSGSEDIAQTYWQMGFRLGVGGVITYERARKTRDAVSRVPFEALLLETDAPDMPVSGRQGERNSPEFLPLIAQALAGLRGCTEEQVARQTTDNARQLFGI</sequence>
<dbReference type="PROSITE" id="PS01137">
    <property type="entry name" value="TATD_1"/>
    <property type="match status" value="1"/>
</dbReference>
<proteinExistence type="inferred from homology"/>
<dbReference type="PROSITE" id="PS01091">
    <property type="entry name" value="TATD_3"/>
    <property type="match status" value="1"/>
</dbReference>
<feature type="binding site" evidence="4">
    <location>
        <position position="131"/>
    </location>
    <ligand>
        <name>a divalent metal cation</name>
        <dbReference type="ChEBI" id="CHEBI:60240"/>
        <label>2</label>
    </ligand>
</feature>
<dbReference type="PANTHER" id="PTHR46124">
    <property type="entry name" value="D-AMINOACYL-TRNA DEACYLASE"/>
    <property type="match status" value="1"/>
</dbReference>
<protein>
    <submittedName>
        <fullName evidence="5">TatD DNase family protein</fullName>
    </submittedName>
</protein>
<dbReference type="GO" id="GO:0005829">
    <property type="term" value="C:cytosol"/>
    <property type="evidence" value="ECO:0007669"/>
    <property type="project" value="TreeGrafter"/>
</dbReference>
<evidence type="ECO:0000313" key="6">
    <source>
        <dbReference type="Proteomes" id="UP000273643"/>
    </source>
</evidence>
<evidence type="ECO:0000256" key="2">
    <source>
        <dbReference type="ARBA" id="ARBA00022723"/>
    </source>
</evidence>
<organism evidence="5 6">
    <name type="scientific">Marinimicrobium koreense</name>
    <dbReference type="NCBI Taxonomy" id="306545"/>
    <lineage>
        <taxon>Bacteria</taxon>
        <taxon>Pseudomonadati</taxon>
        <taxon>Pseudomonadota</taxon>
        <taxon>Gammaproteobacteria</taxon>
        <taxon>Cellvibrionales</taxon>
        <taxon>Cellvibrionaceae</taxon>
        <taxon>Marinimicrobium</taxon>
    </lineage>
</organism>
<dbReference type="InterPro" id="IPR001130">
    <property type="entry name" value="TatD-like"/>
</dbReference>
<keyword evidence="2 4" id="KW-0479">Metal-binding</keyword>
<dbReference type="PIRSF" id="PIRSF005902">
    <property type="entry name" value="DNase_TatD"/>
    <property type="match status" value="1"/>
</dbReference>
<feature type="binding site" evidence="4">
    <location>
        <position position="205"/>
    </location>
    <ligand>
        <name>a divalent metal cation</name>
        <dbReference type="ChEBI" id="CHEBI:60240"/>
        <label>1</label>
    </ligand>
</feature>
<dbReference type="OrthoDB" id="9810005at2"/>
<gene>
    <name evidence="5" type="ORF">EDC38_2707</name>
</gene>
<dbReference type="Proteomes" id="UP000273643">
    <property type="component" value="Unassembled WGS sequence"/>
</dbReference>
<evidence type="ECO:0000256" key="1">
    <source>
        <dbReference type="ARBA" id="ARBA00009275"/>
    </source>
</evidence>
<dbReference type="Gene3D" id="3.20.20.140">
    <property type="entry name" value="Metal-dependent hydrolases"/>
    <property type="match status" value="1"/>
</dbReference>
<feature type="binding site" evidence="4">
    <location>
        <position position="155"/>
    </location>
    <ligand>
        <name>a divalent metal cation</name>
        <dbReference type="ChEBI" id="CHEBI:60240"/>
        <label>2</label>
    </ligand>
</feature>
<dbReference type="RefSeq" id="WP_123639106.1">
    <property type="nucleotide sequence ID" value="NZ_RJUK01000002.1"/>
</dbReference>
<dbReference type="PANTHER" id="PTHR46124:SF3">
    <property type="entry name" value="HYDROLASE"/>
    <property type="match status" value="1"/>
</dbReference>
<dbReference type="CDD" id="cd01310">
    <property type="entry name" value="TatD_DNAse"/>
    <property type="match status" value="1"/>
</dbReference>
<dbReference type="GO" id="GO:0046872">
    <property type="term" value="F:metal ion binding"/>
    <property type="evidence" value="ECO:0007669"/>
    <property type="project" value="UniProtKB-KW"/>
</dbReference>
<dbReference type="SUPFAM" id="SSF51556">
    <property type="entry name" value="Metallo-dependent hydrolases"/>
    <property type="match status" value="1"/>
</dbReference>
<dbReference type="InterPro" id="IPR018228">
    <property type="entry name" value="DNase_TatD-rel_CS"/>
</dbReference>
<comment type="caution">
    <text evidence="5">The sequence shown here is derived from an EMBL/GenBank/DDBJ whole genome shotgun (WGS) entry which is preliminary data.</text>
</comment>
<comment type="similarity">
    <text evidence="1">Belongs to the metallo-dependent hydrolases superfamily. TatD-type hydrolase family.</text>
</comment>
<dbReference type="InterPro" id="IPR032466">
    <property type="entry name" value="Metal_Hydrolase"/>
</dbReference>
<evidence type="ECO:0000256" key="3">
    <source>
        <dbReference type="ARBA" id="ARBA00022801"/>
    </source>
</evidence>
<feature type="binding site" evidence="4">
    <location>
        <position position="9"/>
    </location>
    <ligand>
        <name>a divalent metal cation</name>
        <dbReference type="ChEBI" id="CHEBI:60240"/>
        <label>1</label>
    </ligand>
</feature>
<name>A0A3N1NVG7_9GAMM</name>
<evidence type="ECO:0000313" key="5">
    <source>
        <dbReference type="EMBL" id="ROQ18480.1"/>
    </source>
</evidence>
<feature type="binding site" evidence="4">
    <location>
        <position position="96"/>
    </location>
    <ligand>
        <name>a divalent metal cation</name>
        <dbReference type="ChEBI" id="CHEBI:60240"/>
        <label>1</label>
    </ligand>
</feature>
<evidence type="ECO:0000256" key="4">
    <source>
        <dbReference type="PIRSR" id="PIRSR005902-1"/>
    </source>
</evidence>